<evidence type="ECO:0000256" key="9">
    <source>
        <dbReference type="RuleBase" id="RU364144"/>
    </source>
</evidence>
<dbReference type="OrthoDB" id="5329317at2759"/>
<organism evidence="11 12">
    <name type="scientific">Wickerhamomyces anomalus (strain ATCC 58044 / CBS 1984 / NCYC 433 / NRRL Y-366-8)</name>
    <name type="common">Yeast</name>
    <name type="synonym">Hansenula anomala</name>
    <dbReference type="NCBI Taxonomy" id="683960"/>
    <lineage>
        <taxon>Eukaryota</taxon>
        <taxon>Fungi</taxon>
        <taxon>Dikarya</taxon>
        <taxon>Ascomycota</taxon>
        <taxon>Saccharomycotina</taxon>
        <taxon>Saccharomycetes</taxon>
        <taxon>Phaffomycetales</taxon>
        <taxon>Wickerhamomycetaceae</taxon>
        <taxon>Wickerhamomyces</taxon>
    </lineage>
</organism>
<dbReference type="Pfam" id="PF10232">
    <property type="entry name" value="Med8"/>
    <property type="match status" value="1"/>
</dbReference>
<dbReference type="PANTHER" id="PTHR13074">
    <property type="entry name" value="MEDIATOR OF RNA POLYMERASE II TRANSCRIPTION SUBUNIT 8"/>
    <property type="match status" value="1"/>
</dbReference>
<dbReference type="RefSeq" id="XP_019036798.1">
    <property type="nucleotide sequence ID" value="XM_019180493.1"/>
</dbReference>
<dbReference type="GO" id="GO:0000122">
    <property type="term" value="P:negative regulation of transcription by RNA polymerase II"/>
    <property type="evidence" value="ECO:0007669"/>
    <property type="project" value="EnsemblFungi"/>
</dbReference>
<keyword evidence="12" id="KW-1185">Reference proteome</keyword>
<dbReference type="STRING" id="683960.A0A1E3NWN4"/>
<comment type="function">
    <text evidence="9">Component of the Mediator complex, a coactivator involved in the regulated transcription of nearly all RNA polymerase II-dependent genes. Mediator functions as a bridge to convey information from gene-specific regulatory proteins to the basal RNA polymerase II transcription machinery. Mediator is recruited to promoters by direct interactions with regulatory proteins and serves as a scaffold for the assembly of a functional preinitiation complex with RNA polymerase II and the general transcription factors.</text>
</comment>
<dbReference type="Proteomes" id="UP000094112">
    <property type="component" value="Unassembled WGS sequence"/>
</dbReference>
<dbReference type="GO" id="GO:0070847">
    <property type="term" value="C:core mediator complex"/>
    <property type="evidence" value="ECO:0007669"/>
    <property type="project" value="EnsemblFungi"/>
</dbReference>
<evidence type="ECO:0000256" key="1">
    <source>
        <dbReference type="ARBA" id="ARBA00004123"/>
    </source>
</evidence>
<evidence type="ECO:0000256" key="6">
    <source>
        <dbReference type="ARBA" id="ARBA00023163"/>
    </source>
</evidence>
<feature type="coiled-coil region" evidence="10">
    <location>
        <begin position="22"/>
        <end position="49"/>
    </location>
</feature>
<comment type="subcellular location">
    <subcellularLocation>
        <location evidence="1 9">Nucleus</location>
    </subcellularLocation>
</comment>
<protein>
    <recommendedName>
        <fullName evidence="3 9">Mediator of RNA polymerase II transcription subunit 8</fullName>
    </recommendedName>
    <alternativeName>
        <fullName evidence="8 9">Mediator complex subunit 8</fullName>
    </alternativeName>
</protein>
<dbReference type="InterPro" id="IPR019364">
    <property type="entry name" value="Mediatior_Med8_fun/met"/>
</dbReference>
<reference evidence="11 12" key="1">
    <citation type="journal article" date="2016" name="Proc. Natl. Acad. Sci. U.S.A.">
        <title>Comparative genomics of biotechnologically important yeasts.</title>
        <authorList>
            <person name="Riley R."/>
            <person name="Haridas S."/>
            <person name="Wolfe K.H."/>
            <person name="Lopes M.R."/>
            <person name="Hittinger C.T."/>
            <person name="Goeker M."/>
            <person name="Salamov A.A."/>
            <person name="Wisecaver J.H."/>
            <person name="Long T.M."/>
            <person name="Calvey C.H."/>
            <person name="Aerts A.L."/>
            <person name="Barry K.W."/>
            <person name="Choi C."/>
            <person name="Clum A."/>
            <person name="Coughlan A.Y."/>
            <person name="Deshpande S."/>
            <person name="Douglass A.P."/>
            <person name="Hanson S.J."/>
            <person name="Klenk H.-P."/>
            <person name="LaButti K.M."/>
            <person name="Lapidus A."/>
            <person name="Lindquist E.A."/>
            <person name="Lipzen A.M."/>
            <person name="Meier-Kolthoff J.P."/>
            <person name="Ohm R.A."/>
            <person name="Otillar R.P."/>
            <person name="Pangilinan J.L."/>
            <person name="Peng Y."/>
            <person name="Rokas A."/>
            <person name="Rosa C.A."/>
            <person name="Scheuner C."/>
            <person name="Sibirny A.A."/>
            <person name="Slot J.C."/>
            <person name="Stielow J.B."/>
            <person name="Sun H."/>
            <person name="Kurtzman C.P."/>
            <person name="Blackwell M."/>
            <person name="Grigoriev I.V."/>
            <person name="Jeffries T.W."/>
        </authorList>
    </citation>
    <scope>NUCLEOTIDE SEQUENCE [LARGE SCALE GENOMIC DNA]</scope>
    <source>
        <strain evidence="12">ATCC 58044 / CBS 1984 / NCYC 433 / NRRL Y-366-8</strain>
    </source>
</reference>
<dbReference type="GO" id="GO:0017025">
    <property type="term" value="F:TBP-class protein binding"/>
    <property type="evidence" value="ECO:0007669"/>
    <property type="project" value="EnsemblFungi"/>
</dbReference>
<keyword evidence="10" id="KW-0175">Coiled coil</keyword>
<comment type="subunit">
    <text evidence="9">Component of the Mediator complex.</text>
</comment>
<evidence type="ECO:0000256" key="8">
    <source>
        <dbReference type="ARBA" id="ARBA00031261"/>
    </source>
</evidence>
<evidence type="ECO:0000256" key="2">
    <source>
        <dbReference type="ARBA" id="ARBA00005716"/>
    </source>
</evidence>
<comment type="similarity">
    <text evidence="2 9">Belongs to the Mediator complex subunit 8 family.</text>
</comment>
<evidence type="ECO:0000313" key="11">
    <source>
        <dbReference type="EMBL" id="ODQ57591.1"/>
    </source>
</evidence>
<dbReference type="GO" id="GO:0000978">
    <property type="term" value="F:RNA polymerase II cis-regulatory region sequence-specific DNA binding"/>
    <property type="evidence" value="ECO:0007669"/>
    <property type="project" value="EnsemblFungi"/>
</dbReference>
<dbReference type="GeneID" id="30197739"/>
<keyword evidence="6 9" id="KW-0804">Transcription</keyword>
<evidence type="ECO:0000313" key="12">
    <source>
        <dbReference type="Proteomes" id="UP000094112"/>
    </source>
</evidence>
<evidence type="ECO:0000256" key="10">
    <source>
        <dbReference type="SAM" id="Coils"/>
    </source>
</evidence>
<accession>A0A1E3NWN4</accession>
<dbReference type="PANTHER" id="PTHR13074:SF9">
    <property type="entry name" value="MEDIATOR OF RNA POLYMERASE II TRANSCRIPTION SUBUNIT 8"/>
    <property type="match status" value="1"/>
</dbReference>
<keyword evidence="7 9" id="KW-0539">Nucleus</keyword>
<dbReference type="AlphaFoldDB" id="A0A1E3NWN4"/>
<dbReference type="GO" id="GO:0060261">
    <property type="term" value="P:positive regulation of transcription initiation by RNA polymerase II"/>
    <property type="evidence" value="ECO:0007669"/>
    <property type="project" value="EnsemblFungi"/>
</dbReference>
<dbReference type="GO" id="GO:0032968">
    <property type="term" value="P:positive regulation of transcription elongation by RNA polymerase II"/>
    <property type="evidence" value="ECO:0007669"/>
    <property type="project" value="EnsemblFungi"/>
</dbReference>
<evidence type="ECO:0000256" key="3">
    <source>
        <dbReference type="ARBA" id="ARBA00020637"/>
    </source>
</evidence>
<dbReference type="GO" id="GO:0051123">
    <property type="term" value="P:RNA polymerase II preinitiation complex assembly"/>
    <property type="evidence" value="ECO:0007669"/>
    <property type="project" value="EnsemblFungi"/>
</dbReference>
<dbReference type="Gene3D" id="6.10.250.2610">
    <property type="match status" value="1"/>
</dbReference>
<keyword evidence="4 9" id="KW-0805">Transcription regulation</keyword>
<name>A0A1E3NWN4_WICAA</name>
<dbReference type="GO" id="GO:0003714">
    <property type="term" value="F:transcription corepressor activity"/>
    <property type="evidence" value="ECO:0007669"/>
    <property type="project" value="EnsemblFungi"/>
</dbReference>
<evidence type="ECO:0000256" key="4">
    <source>
        <dbReference type="ARBA" id="ARBA00023015"/>
    </source>
</evidence>
<dbReference type="GO" id="GO:0016592">
    <property type="term" value="C:mediator complex"/>
    <property type="evidence" value="ECO:0007669"/>
    <property type="project" value="InterPro"/>
</dbReference>
<keyword evidence="5 9" id="KW-0010">Activator</keyword>
<evidence type="ECO:0000256" key="5">
    <source>
        <dbReference type="ARBA" id="ARBA00023159"/>
    </source>
</evidence>
<dbReference type="Gene3D" id="1.20.58.1710">
    <property type="match status" value="1"/>
</dbReference>
<evidence type="ECO:0000256" key="7">
    <source>
        <dbReference type="ARBA" id="ARBA00023242"/>
    </source>
</evidence>
<gene>
    <name evidence="9" type="primary">MED8</name>
    <name evidence="11" type="ORF">WICANDRAFT_107083</name>
</gene>
<sequence length="200" mass="22550">MQAATSEKEQNVDFSGVPIEALESLRLRLTQLTHSLNKLQTEMKSAQMSNWVSIQSQVNIIFTQLASLSATLSTYSETLSKTVVYPLPEFPTTEQESLLTTLLRKKPLPEVTDWIEESKQKSTDILLKDDEALTQWALSSTVDQRKGYEFKGFHTKKELEAGDTEDNDFNVMGAPGVNQTTKYSVDELLKLMYQGTVPEH</sequence>
<dbReference type="EMBL" id="KV454213">
    <property type="protein sequence ID" value="ODQ57591.1"/>
    <property type="molecule type" value="Genomic_DNA"/>
</dbReference>
<proteinExistence type="inferred from homology"/>